<dbReference type="InterPro" id="IPR000056">
    <property type="entry name" value="Ribul_P_3_epim-like"/>
</dbReference>
<comment type="catalytic activity">
    <reaction evidence="1 10 11">
        <text>D-ribulose 5-phosphate = D-xylulose 5-phosphate</text>
        <dbReference type="Rhea" id="RHEA:13677"/>
        <dbReference type="ChEBI" id="CHEBI:57737"/>
        <dbReference type="ChEBI" id="CHEBI:58121"/>
        <dbReference type="EC" id="5.1.3.1"/>
    </reaction>
</comment>
<feature type="binding site" evidence="10 14">
    <location>
        <begin position="138"/>
        <end position="141"/>
    </location>
    <ligand>
        <name>substrate</name>
    </ligand>
</feature>
<evidence type="ECO:0000256" key="3">
    <source>
        <dbReference type="ARBA" id="ARBA00001941"/>
    </source>
</evidence>
<comment type="function">
    <text evidence="10">Catalyzes the reversible epimerization of D-ribulose 5-phosphate to D-xylulose 5-phosphate.</text>
</comment>
<dbReference type="GO" id="GO:0004750">
    <property type="term" value="F:D-ribulose-phosphate 3-epimerase activity"/>
    <property type="evidence" value="ECO:0007669"/>
    <property type="project" value="UniProtKB-UniRule"/>
</dbReference>
<feature type="binding site" evidence="10">
    <location>
        <begin position="171"/>
        <end position="173"/>
    </location>
    <ligand>
        <name>substrate</name>
    </ligand>
</feature>
<dbReference type="NCBIfam" id="NF004076">
    <property type="entry name" value="PRK05581.1-4"/>
    <property type="match status" value="1"/>
</dbReference>
<reference evidence="16 17" key="1">
    <citation type="submission" date="2018-10" db="EMBL/GenBank/DDBJ databases">
        <title>Sequencing the genomes of 1000 actinobacteria strains.</title>
        <authorList>
            <person name="Klenk H.-P."/>
        </authorList>
    </citation>
    <scope>NUCLEOTIDE SEQUENCE [LARGE SCALE GENOMIC DNA]</scope>
    <source>
        <strain evidence="16 17">DSM 44267</strain>
    </source>
</reference>
<dbReference type="Proteomes" id="UP000590811">
    <property type="component" value="Unassembled WGS sequence"/>
</dbReference>
<name>A0A495XXR9_9MICO</name>
<evidence type="ECO:0000256" key="9">
    <source>
        <dbReference type="ARBA" id="ARBA00023235"/>
    </source>
</evidence>
<dbReference type="PANTHER" id="PTHR11749">
    <property type="entry name" value="RIBULOSE-5-PHOSPHATE-3-EPIMERASE"/>
    <property type="match status" value="1"/>
</dbReference>
<protein>
    <recommendedName>
        <fullName evidence="7 10">Ribulose-phosphate 3-epimerase</fullName>
        <ecNumber evidence="7 10">5.1.3.1</ecNumber>
    </recommendedName>
</protein>
<dbReference type="RefSeq" id="WP_121032322.1">
    <property type="nucleotide sequence ID" value="NZ_JACHVT010000006.1"/>
</dbReference>
<dbReference type="InterPro" id="IPR026019">
    <property type="entry name" value="Ribul_P_3_epim"/>
</dbReference>
<evidence type="ECO:0000256" key="13">
    <source>
        <dbReference type="PIRSR" id="PIRSR001461-2"/>
    </source>
</evidence>
<dbReference type="OrthoDB" id="1645589at2"/>
<dbReference type="Pfam" id="PF00834">
    <property type="entry name" value="Ribul_P_3_epim"/>
    <property type="match status" value="1"/>
</dbReference>
<proteinExistence type="inferred from homology"/>
<dbReference type="GO" id="GO:0006098">
    <property type="term" value="P:pentose-phosphate shunt"/>
    <property type="evidence" value="ECO:0007669"/>
    <property type="project" value="UniProtKB-UniRule"/>
</dbReference>
<comment type="cofactor">
    <cofactor evidence="3">
        <name>Co(2+)</name>
        <dbReference type="ChEBI" id="CHEBI:48828"/>
    </cofactor>
</comment>
<comment type="pathway">
    <text evidence="10">Carbohydrate degradation.</text>
</comment>
<dbReference type="AlphaFoldDB" id="A0A495XXR9"/>
<evidence type="ECO:0000256" key="11">
    <source>
        <dbReference type="PIRNR" id="PIRNR001461"/>
    </source>
</evidence>
<dbReference type="PROSITE" id="PS01086">
    <property type="entry name" value="RIBUL_P_3_EPIMER_2"/>
    <property type="match status" value="1"/>
</dbReference>
<dbReference type="NCBIfam" id="TIGR01163">
    <property type="entry name" value="rpe"/>
    <property type="match status" value="1"/>
</dbReference>
<feature type="binding site" evidence="10 13">
    <location>
        <position position="31"/>
    </location>
    <ligand>
        <name>a divalent metal cation</name>
        <dbReference type="ChEBI" id="CHEBI:60240"/>
    </ligand>
</feature>
<dbReference type="InterPro" id="IPR011060">
    <property type="entry name" value="RibuloseP-bd_barrel"/>
</dbReference>
<dbReference type="SUPFAM" id="SSF51366">
    <property type="entry name" value="Ribulose-phoshate binding barrel"/>
    <property type="match status" value="1"/>
</dbReference>
<dbReference type="GO" id="GO:0019323">
    <property type="term" value="P:pentose catabolic process"/>
    <property type="evidence" value="ECO:0007669"/>
    <property type="project" value="UniProtKB-UniRule"/>
</dbReference>
<evidence type="ECO:0000256" key="6">
    <source>
        <dbReference type="ARBA" id="ARBA00009541"/>
    </source>
</evidence>
<feature type="active site" description="Proton donor" evidence="10 12">
    <location>
        <position position="171"/>
    </location>
</feature>
<feature type="binding site" evidence="10 14">
    <location>
        <begin position="193"/>
        <end position="194"/>
    </location>
    <ligand>
        <name>substrate</name>
    </ligand>
</feature>
<dbReference type="Proteomes" id="UP000278440">
    <property type="component" value="Unassembled WGS sequence"/>
</dbReference>
<dbReference type="HAMAP" id="MF_02227">
    <property type="entry name" value="RPE"/>
    <property type="match status" value="1"/>
</dbReference>
<comment type="cofactor">
    <cofactor evidence="4">
        <name>Zn(2+)</name>
        <dbReference type="ChEBI" id="CHEBI:29105"/>
    </cofactor>
</comment>
<dbReference type="CDD" id="cd00429">
    <property type="entry name" value="RPE"/>
    <property type="match status" value="1"/>
</dbReference>
<comment type="cofactor">
    <cofactor evidence="2">
        <name>Mn(2+)</name>
        <dbReference type="ChEBI" id="CHEBI:29035"/>
    </cofactor>
</comment>
<comment type="cofactor">
    <cofactor evidence="5">
        <name>Fe(2+)</name>
        <dbReference type="ChEBI" id="CHEBI:29033"/>
    </cofactor>
</comment>
<dbReference type="GO" id="GO:0046872">
    <property type="term" value="F:metal ion binding"/>
    <property type="evidence" value="ECO:0007669"/>
    <property type="project" value="UniProtKB-UniRule"/>
</dbReference>
<sequence length="219" mass="23486">MQISPSILNSDFANLQHELQRIADADWAHVDVMDAHFVPNLTLGLPVVEALAKVSPVPLDAHLMIEDPDRWAPDYAEAGCRSVTFHIEAAADPRAIARDLRAAGARAAMALKPATAFGPYEELLPHLDMVLVMTVEPGFGGQSFMADQLPKVRQVREAVRRHGGEIWVQVDGGVSASTIEQCAEAGADVFVAGSAVYGADDAAAAVSELRELASRHPHH</sequence>
<accession>A0A495XXR9</accession>
<comment type="cofactor">
    <cofactor evidence="10 13">
        <name>a divalent metal cation</name>
        <dbReference type="ChEBI" id="CHEBI:60240"/>
    </cofactor>
    <text evidence="10 13">Binds 1 divalent metal cation per subunit.</text>
</comment>
<evidence type="ECO:0000256" key="14">
    <source>
        <dbReference type="PIRSR" id="PIRSR001461-3"/>
    </source>
</evidence>
<feature type="binding site" evidence="10 14">
    <location>
        <position position="6"/>
    </location>
    <ligand>
        <name>substrate</name>
    </ligand>
</feature>
<feature type="binding site" evidence="14">
    <location>
        <position position="173"/>
    </location>
    <ligand>
        <name>substrate</name>
    </ligand>
</feature>
<feature type="active site" description="Proton acceptor" evidence="10 12">
    <location>
        <position position="31"/>
    </location>
</feature>
<feature type="binding site" evidence="10 13">
    <location>
        <position position="29"/>
    </location>
    <ligand>
        <name>a divalent metal cation</name>
        <dbReference type="ChEBI" id="CHEBI:60240"/>
    </ligand>
</feature>
<reference evidence="15 18" key="2">
    <citation type="submission" date="2020-08" db="EMBL/GenBank/DDBJ databases">
        <title>Genomic Encyclopedia of Type Strains, Phase IV (KMG-V): Genome sequencing to study the core and pangenomes of soil and plant-associated prokaryotes.</title>
        <authorList>
            <person name="Whitman W."/>
        </authorList>
    </citation>
    <scope>NUCLEOTIDE SEQUENCE [LARGE SCALE GENOMIC DNA]</scope>
    <source>
        <strain evidence="15 18">B3ACCR2</strain>
    </source>
</reference>
<evidence type="ECO:0000313" key="16">
    <source>
        <dbReference type="EMBL" id="RKT78199.1"/>
    </source>
</evidence>
<evidence type="ECO:0000256" key="12">
    <source>
        <dbReference type="PIRSR" id="PIRSR001461-1"/>
    </source>
</evidence>
<feature type="binding site" evidence="10 13">
    <location>
        <position position="62"/>
    </location>
    <ligand>
        <name>a divalent metal cation</name>
        <dbReference type="ChEBI" id="CHEBI:60240"/>
    </ligand>
</feature>
<dbReference type="FunFam" id="3.20.20.70:FF:000004">
    <property type="entry name" value="Ribulose-phosphate 3-epimerase"/>
    <property type="match status" value="1"/>
</dbReference>
<dbReference type="EMBL" id="JACHVT010000006">
    <property type="protein sequence ID" value="MBB2987814.1"/>
    <property type="molecule type" value="Genomic_DNA"/>
</dbReference>
<keyword evidence="13" id="KW-0862">Zinc</keyword>
<evidence type="ECO:0000256" key="4">
    <source>
        <dbReference type="ARBA" id="ARBA00001947"/>
    </source>
</evidence>
<evidence type="ECO:0000256" key="7">
    <source>
        <dbReference type="ARBA" id="ARBA00013188"/>
    </source>
</evidence>
<keyword evidence="10 11" id="KW-0119">Carbohydrate metabolism</keyword>
<feature type="binding site" evidence="10 13">
    <location>
        <position position="171"/>
    </location>
    <ligand>
        <name>a divalent metal cation</name>
        <dbReference type="ChEBI" id="CHEBI:60240"/>
    </ligand>
</feature>
<dbReference type="InterPro" id="IPR013785">
    <property type="entry name" value="Aldolase_TIM"/>
</dbReference>
<keyword evidence="13" id="KW-0464">Manganese</keyword>
<evidence type="ECO:0000313" key="15">
    <source>
        <dbReference type="EMBL" id="MBB2987814.1"/>
    </source>
</evidence>
<organism evidence="16 17">
    <name type="scientific">Terracoccus luteus</name>
    <dbReference type="NCBI Taxonomy" id="53356"/>
    <lineage>
        <taxon>Bacteria</taxon>
        <taxon>Bacillati</taxon>
        <taxon>Actinomycetota</taxon>
        <taxon>Actinomycetes</taxon>
        <taxon>Micrococcales</taxon>
        <taxon>Intrasporangiaceae</taxon>
        <taxon>Terracoccus</taxon>
    </lineage>
</organism>
<keyword evidence="13" id="KW-0170">Cobalt</keyword>
<feature type="binding site" evidence="10 14">
    <location>
        <position position="62"/>
    </location>
    <ligand>
        <name>substrate</name>
    </ligand>
</feature>
<comment type="similarity">
    <text evidence="6 10 11">Belongs to the ribulose-phosphate 3-epimerase family.</text>
</comment>
<evidence type="ECO:0000256" key="2">
    <source>
        <dbReference type="ARBA" id="ARBA00001936"/>
    </source>
</evidence>
<evidence type="ECO:0000256" key="10">
    <source>
        <dbReference type="HAMAP-Rule" id="MF_02227"/>
    </source>
</evidence>
<keyword evidence="17" id="KW-1185">Reference proteome</keyword>
<evidence type="ECO:0000313" key="17">
    <source>
        <dbReference type="Proteomes" id="UP000278440"/>
    </source>
</evidence>
<evidence type="ECO:0000256" key="8">
    <source>
        <dbReference type="ARBA" id="ARBA00022723"/>
    </source>
</evidence>
<dbReference type="EMBL" id="RBXT01000001">
    <property type="protein sequence ID" value="RKT78199.1"/>
    <property type="molecule type" value="Genomic_DNA"/>
</dbReference>
<gene>
    <name evidence="10" type="primary">rpe</name>
    <name evidence="16" type="ORF">DFJ68_1639</name>
    <name evidence="15" type="ORF">FHW14_003000</name>
</gene>
<evidence type="ECO:0000256" key="5">
    <source>
        <dbReference type="ARBA" id="ARBA00001954"/>
    </source>
</evidence>
<dbReference type="PIRSF" id="PIRSF001461">
    <property type="entry name" value="RPE"/>
    <property type="match status" value="1"/>
</dbReference>
<keyword evidence="9 10" id="KW-0413">Isomerase</keyword>
<dbReference type="Gene3D" id="3.20.20.70">
    <property type="entry name" value="Aldolase class I"/>
    <property type="match status" value="1"/>
</dbReference>
<evidence type="ECO:0000256" key="1">
    <source>
        <dbReference type="ARBA" id="ARBA00001782"/>
    </source>
</evidence>
<evidence type="ECO:0000313" key="18">
    <source>
        <dbReference type="Proteomes" id="UP000590811"/>
    </source>
</evidence>
<keyword evidence="8 10" id="KW-0479">Metal-binding</keyword>
<comment type="caution">
    <text evidence="16">The sequence shown here is derived from an EMBL/GenBank/DDBJ whole genome shotgun (WGS) entry which is preliminary data.</text>
</comment>
<dbReference type="EC" id="5.1.3.1" evidence="7 10"/>
<dbReference type="GO" id="GO:0005737">
    <property type="term" value="C:cytoplasm"/>
    <property type="evidence" value="ECO:0007669"/>
    <property type="project" value="UniProtKB-ARBA"/>
</dbReference>